<protein>
    <submittedName>
        <fullName evidence="1 2">Uncharacterized protein</fullName>
    </submittedName>
</protein>
<reference evidence="2" key="3">
    <citation type="submission" date="2015-04" db="UniProtKB">
        <authorList>
            <consortium name="EnsemblPlants"/>
        </authorList>
    </citation>
    <scope>IDENTIFICATION</scope>
    <source>
        <strain evidence="2">cv. Jemalong A17</strain>
    </source>
</reference>
<dbReference type="Proteomes" id="UP000002051">
    <property type="component" value="Chromosome 2"/>
</dbReference>
<gene>
    <name evidence="1" type="ordered locus">MTR_2g041520</name>
</gene>
<dbReference type="EMBL" id="CM001218">
    <property type="protein sequence ID" value="KEH37571.1"/>
    <property type="molecule type" value="Genomic_DNA"/>
</dbReference>
<evidence type="ECO:0000313" key="2">
    <source>
        <dbReference type="EnsemblPlants" id="KEH37571"/>
    </source>
</evidence>
<dbReference type="AlphaFoldDB" id="A0A072V7G0"/>
<keyword evidence="3" id="KW-1185">Reference proteome</keyword>
<accession>A0A072V7G0</accession>
<organism evidence="1 3">
    <name type="scientific">Medicago truncatula</name>
    <name type="common">Barrel medic</name>
    <name type="synonym">Medicago tribuloides</name>
    <dbReference type="NCBI Taxonomy" id="3880"/>
    <lineage>
        <taxon>Eukaryota</taxon>
        <taxon>Viridiplantae</taxon>
        <taxon>Streptophyta</taxon>
        <taxon>Embryophyta</taxon>
        <taxon>Tracheophyta</taxon>
        <taxon>Spermatophyta</taxon>
        <taxon>Magnoliopsida</taxon>
        <taxon>eudicotyledons</taxon>
        <taxon>Gunneridae</taxon>
        <taxon>Pentapetalae</taxon>
        <taxon>rosids</taxon>
        <taxon>fabids</taxon>
        <taxon>Fabales</taxon>
        <taxon>Fabaceae</taxon>
        <taxon>Papilionoideae</taxon>
        <taxon>50 kb inversion clade</taxon>
        <taxon>NPAAA clade</taxon>
        <taxon>Hologalegina</taxon>
        <taxon>IRL clade</taxon>
        <taxon>Trifolieae</taxon>
        <taxon>Medicago</taxon>
    </lineage>
</organism>
<name>A0A072V7G0_MEDTR</name>
<proteinExistence type="predicted"/>
<evidence type="ECO:0000313" key="3">
    <source>
        <dbReference type="Proteomes" id="UP000002051"/>
    </source>
</evidence>
<reference evidence="1 3" key="2">
    <citation type="journal article" date="2014" name="BMC Genomics">
        <title>An improved genome release (version Mt4.0) for the model legume Medicago truncatula.</title>
        <authorList>
            <person name="Tang H."/>
            <person name="Krishnakumar V."/>
            <person name="Bidwell S."/>
            <person name="Rosen B."/>
            <person name="Chan A."/>
            <person name="Zhou S."/>
            <person name="Gentzbittel L."/>
            <person name="Childs K.L."/>
            <person name="Yandell M."/>
            <person name="Gundlach H."/>
            <person name="Mayer K.F."/>
            <person name="Schwartz D.C."/>
            <person name="Town C.D."/>
        </authorList>
    </citation>
    <scope>GENOME REANNOTATION</scope>
    <source>
        <strain evidence="1">A17</strain>
        <strain evidence="2 3">cv. Jemalong A17</strain>
    </source>
</reference>
<evidence type="ECO:0000313" key="1">
    <source>
        <dbReference type="EMBL" id="KEH37571.1"/>
    </source>
</evidence>
<dbReference type="HOGENOM" id="CLU_2200839_0_0_1"/>
<dbReference type="EnsemblPlants" id="KEH37571">
    <property type="protein sequence ID" value="KEH37571"/>
    <property type="gene ID" value="MTR_2g041520"/>
</dbReference>
<reference evidence="1 3" key="1">
    <citation type="journal article" date="2011" name="Nature">
        <title>The Medicago genome provides insight into the evolution of rhizobial symbioses.</title>
        <authorList>
            <person name="Young N.D."/>
            <person name="Debelle F."/>
            <person name="Oldroyd G.E."/>
            <person name="Geurts R."/>
            <person name="Cannon S.B."/>
            <person name="Udvardi M.K."/>
            <person name="Benedito V.A."/>
            <person name="Mayer K.F."/>
            <person name="Gouzy J."/>
            <person name="Schoof H."/>
            <person name="Van de Peer Y."/>
            <person name="Proost S."/>
            <person name="Cook D.R."/>
            <person name="Meyers B.C."/>
            <person name="Spannagl M."/>
            <person name="Cheung F."/>
            <person name="De Mita S."/>
            <person name="Krishnakumar V."/>
            <person name="Gundlach H."/>
            <person name="Zhou S."/>
            <person name="Mudge J."/>
            <person name="Bharti A.K."/>
            <person name="Murray J.D."/>
            <person name="Naoumkina M.A."/>
            <person name="Rosen B."/>
            <person name="Silverstein K.A."/>
            <person name="Tang H."/>
            <person name="Rombauts S."/>
            <person name="Zhao P.X."/>
            <person name="Zhou P."/>
            <person name="Barbe V."/>
            <person name="Bardou P."/>
            <person name="Bechner M."/>
            <person name="Bellec A."/>
            <person name="Berger A."/>
            <person name="Berges H."/>
            <person name="Bidwell S."/>
            <person name="Bisseling T."/>
            <person name="Choisne N."/>
            <person name="Couloux A."/>
            <person name="Denny R."/>
            <person name="Deshpande S."/>
            <person name="Dai X."/>
            <person name="Doyle J.J."/>
            <person name="Dudez A.M."/>
            <person name="Farmer A.D."/>
            <person name="Fouteau S."/>
            <person name="Franken C."/>
            <person name="Gibelin C."/>
            <person name="Gish J."/>
            <person name="Goldstein S."/>
            <person name="Gonzalez A.J."/>
            <person name="Green P.J."/>
            <person name="Hallab A."/>
            <person name="Hartog M."/>
            <person name="Hua A."/>
            <person name="Humphray S.J."/>
            <person name="Jeong D.H."/>
            <person name="Jing Y."/>
            <person name="Jocker A."/>
            <person name="Kenton S.M."/>
            <person name="Kim D.J."/>
            <person name="Klee K."/>
            <person name="Lai H."/>
            <person name="Lang C."/>
            <person name="Lin S."/>
            <person name="Macmil S.L."/>
            <person name="Magdelenat G."/>
            <person name="Matthews L."/>
            <person name="McCorrison J."/>
            <person name="Monaghan E.L."/>
            <person name="Mun J.H."/>
            <person name="Najar F.Z."/>
            <person name="Nicholson C."/>
            <person name="Noirot C."/>
            <person name="O'Bleness M."/>
            <person name="Paule C.R."/>
            <person name="Poulain J."/>
            <person name="Prion F."/>
            <person name="Qin B."/>
            <person name="Qu C."/>
            <person name="Retzel E.F."/>
            <person name="Riddle C."/>
            <person name="Sallet E."/>
            <person name="Samain S."/>
            <person name="Samson N."/>
            <person name="Sanders I."/>
            <person name="Saurat O."/>
            <person name="Scarpelli C."/>
            <person name="Schiex T."/>
            <person name="Segurens B."/>
            <person name="Severin A.J."/>
            <person name="Sherrier D.J."/>
            <person name="Shi R."/>
            <person name="Sims S."/>
            <person name="Singer S.R."/>
            <person name="Sinharoy S."/>
            <person name="Sterck L."/>
            <person name="Viollet A."/>
            <person name="Wang B.B."/>
            <person name="Wang K."/>
            <person name="Wang M."/>
            <person name="Wang X."/>
            <person name="Warfsmann J."/>
            <person name="Weissenbach J."/>
            <person name="White D.D."/>
            <person name="White J.D."/>
            <person name="Wiley G.B."/>
            <person name="Wincker P."/>
            <person name="Xing Y."/>
            <person name="Yang L."/>
            <person name="Yao Z."/>
            <person name="Ying F."/>
            <person name="Zhai J."/>
            <person name="Zhou L."/>
            <person name="Zuber A."/>
            <person name="Denarie J."/>
            <person name="Dixon R.A."/>
            <person name="May G.D."/>
            <person name="Schwartz D.C."/>
            <person name="Rogers J."/>
            <person name="Quetier F."/>
            <person name="Town C.D."/>
            <person name="Roe B.A."/>
        </authorList>
    </citation>
    <scope>NUCLEOTIDE SEQUENCE [LARGE SCALE GENOMIC DNA]</scope>
    <source>
        <strain evidence="1">A17</strain>
        <strain evidence="2 3">cv. Jemalong A17</strain>
    </source>
</reference>
<sequence length="108" mass="11890">MQTCLYYEWSWNPQECLIRGAVINWRSAVSSWVFAVLPLGAVPFSVSSTPLCTVCAGCDAGLCVDGYKVWSPKPSNAELSQVSQLIHHDLGIWNAPLINANFLPFEAM</sequence>